<dbReference type="EMBL" id="JARUPT010000917">
    <property type="protein sequence ID" value="KAK0368209.1"/>
    <property type="molecule type" value="Genomic_DNA"/>
</dbReference>
<feature type="compositionally biased region" description="Basic residues" evidence="1">
    <location>
        <begin position="94"/>
        <end position="104"/>
    </location>
</feature>
<accession>A0ABQ9P9J5</accession>
<comment type="caution">
    <text evidence="2">The sequence shown here is derived from an EMBL/GenBank/DDBJ whole genome shotgun (WGS) entry which is preliminary data.</text>
</comment>
<protein>
    <submittedName>
        <fullName evidence="2">Uncharacterized protein</fullName>
    </submittedName>
</protein>
<sequence>MDQHQYCFNPHRVQSMHQEEVLHHRMDFEPYQPQTNAFARPPLTIPSPTPWSEPRLLFLPPKPLVHLNRVTNPRPTLPLSRGRHSQTPDGAGNRSKKIGRKKNGRSNDPPRRKRQYTVFFERIPNTEEGWRKARNELGLTNLEDIAKAIDDIIWLGSDCEESRIPRDMTDYIAHRARKAERIGGSDEVTFPSRYGHVVFLGECCVARQLERRENSIDRAVENFFDNTISSARSSKRRRVSKKTQQMYEKVPSWIARQQELLFERCGHLASEMFLHAALSLSNFDSLSRSGPDDLFREETMAKIPSNMVSSLETELPFYLPFIVWARIRLHTGIDCYEQLEPALDVTKFTPADFQRWFEIYQQNTTKPTPGNKRPSSEVQSEPTRKRQRTGPRMPDRSPLHTAASGVSGALAQAGDSAPSLLIGSNADEGVTEQGLHSHRLPQMPTDVGADQFTPSFTLESGCGTAFHGSQLEKPAGYVYDLTGPVDQAPAQLENITFPFTWSRYGVTGATIPSEEFGSGIDWNHISYLEPAYRENRVYYMSGQ</sequence>
<keyword evidence="3" id="KW-1185">Reference proteome</keyword>
<feature type="region of interest" description="Disordered" evidence="1">
    <location>
        <begin position="363"/>
        <end position="405"/>
    </location>
</feature>
<reference evidence="2" key="1">
    <citation type="submission" date="2023-04" db="EMBL/GenBank/DDBJ databases">
        <title>Colletotrichum limetticola genome sequence.</title>
        <authorList>
            <person name="Baroncelli R."/>
        </authorList>
    </citation>
    <scope>NUCLEOTIDE SEQUENCE</scope>
    <source>
        <strain evidence="2">KLA-Anderson</strain>
    </source>
</reference>
<proteinExistence type="predicted"/>
<evidence type="ECO:0000256" key="1">
    <source>
        <dbReference type="SAM" id="MobiDB-lite"/>
    </source>
</evidence>
<organism evidence="2 3">
    <name type="scientific">Colletotrichum limetticola</name>
    <dbReference type="NCBI Taxonomy" id="1209924"/>
    <lineage>
        <taxon>Eukaryota</taxon>
        <taxon>Fungi</taxon>
        <taxon>Dikarya</taxon>
        <taxon>Ascomycota</taxon>
        <taxon>Pezizomycotina</taxon>
        <taxon>Sordariomycetes</taxon>
        <taxon>Hypocreomycetidae</taxon>
        <taxon>Glomerellales</taxon>
        <taxon>Glomerellaceae</taxon>
        <taxon>Colletotrichum</taxon>
        <taxon>Colletotrichum acutatum species complex</taxon>
    </lineage>
</organism>
<evidence type="ECO:0000313" key="2">
    <source>
        <dbReference type="EMBL" id="KAK0368209.1"/>
    </source>
</evidence>
<evidence type="ECO:0000313" key="3">
    <source>
        <dbReference type="Proteomes" id="UP001169217"/>
    </source>
</evidence>
<dbReference type="Proteomes" id="UP001169217">
    <property type="component" value="Unassembled WGS sequence"/>
</dbReference>
<feature type="region of interest" description="Disordered" evidence="1">
    <location>
        <begin position="69"/>
        <end position="115"/>
    </location>
</feature>
<name>A0ABQ9P9J5_9PEZI</name>
<gene>
    <name evidence="2" type="ORF">CLIM01_14432</name>
</gene>